<dbReference type="RefSeq" id="WP_152592180.1">
    <property type="nucleotide sequence ID" value="NZ_CP045227.1"/>
</dbReference>
<name>A0A5P8WI92_9NOSO</name>
<evidence type="ECO:0000313" key="3">
    <source>
        <dbReference type="EMBL" id="QFS51866.1"/>
    </source>
</evidence>
<reference evidence="3 4" key="1">
    <citation type="submission" date="2019-10" db="EMBL/GenBank/DDBJ databases">
        <title>Genomic and transcriptomic insights into the perfect genentic adaptation of a filamentous nitrogen-fixing cyanobacterium to rice fields.</title>
        <authorList>
            <person name="Chen Z."/>
        </authorList>
    </citation>
    <scope>NUCLEOTIDE SEQUENCE [LARGE SCALE GENOMIC DNA]</scope>
    <source>
        <strain evidence="3">CCNUC1</strain>
    </source>
</reference>
<proteinExistence type="predicted"/>
<dbReference type="SUPFAM" id="SSF88874">
    <property type="entry name" value="Receptor-binding domain of short tail fibre protein gp12"/>
    <property type="match status" value="1"/>
</dbReference>
<dbReference type="Gene3D" id="3.90.1340.10">
    <property type="entry name" value="Phage tail collar domain"/>
    <property type="match status" value="1"/>
</dbReference>
<dbReference type="Pfam" id="PF07484">
    <property type="entry name" value="Collar"/>
    <property type="match status" value="1"/>
</dbReference>
<keyword evidence="4" id="KW-1185">Reference proteome</keyword>
<feature type="region of interest" description="Disordered" evidence="1">
    <location>
        <begin position="104"/>
        <end position="170"/>
    </location>
</feature>
<dbReference type="AlphaFoldDB" id="A0A5P8WI92"/>
<evidence type="ECO:0000256" key="1">
    <source>
        <dbReference type="SAM" id="MobiDB-lite"/>
    </source>
</evidence>
<dbReference type="InterPro" id="IPR011083">
    <property type="entry name" value="Phage_tail_collar_dom"/>
</dbReference>
<gene>
    <name evidence="3" type="ORF">GXM_09360</name>
</gene>
<feature type="compositionally biased region" description="Polar residues" evidence="1">
    <location>
        <begin position="139"/>
        <end position="153"/>
    </location>
</feature>
<sequence length="170" mass="17760">MFNLPIPPLPFPGIGLNTAVSLPVGTVVAFAGKIALSPSISPSEYTTYNIEAFGWMVCDGRQLLVSEYPELFAVLGYLYGGEGDMFNIPDYRGLFLRGVDGDANNDPDKSSRKAAAGGTQDGVGSIQDDALQTHKHTYSVESPSTGQGSSAGTAPTPATPELTSTPTDSL</sequence>
<dbReference type="InterPro" id="IPR037053">
    <property type="entry name" value="Phage_tail_collar_dom_sf"/>
</dbReference>
<dbReference type="Proteomes" id="UP000326678">
    <property type="component" value="Chromosome Gxm2"/>
</dbReference>
<evidence type="ECO:0000313" key="4">
    <source>
        <dbReference type="Proteomes" id="UP000326678"/>
    </source>
</evidence>
<feature type="domain" description="Phage tail collar" evidence="2">
    <location>
        <begin position="45"/>
        <end position="95"/>
    </location>
</feature>
<feature type="compositionally biased region" description="Polar residues" evidence="1">
    <location>
        <begin position="161"/>
        <end position="170"/>
    </location>
</feature>
<evidence type="ECO:0000259" key="2">
    <source>
        <dbReference type="Pfam" id="PF07484"/>
    </source>
</evidence>
<protein>
    <submittedName>
        <fullName evidence="3">Rhizosphere induced protein RhiB</fullName>
    </submittedName>
</protein>
<organism evidence="3 4">
    <name type="scientific">Nostoc sphaeroides CCNUC1</name>
    <dbReference type="NCBI Taxonomy" id="2653204"/>
    <lineage>
        <taxon>Bacteria</taxon>
        <taxon>Bacillati</taxon>
        <taxon>Cyanobacteriota</taxon>
        <taxon>Cyanophyceae</taxon>
        <taxon>Nostocales</taxon>
        <taxon>Nostocaceae</taxon>
        <taxon>Nostoc</taxon>
    </lineage>
</organism>
<dbReference type="EMBL" id="CP045227">
    <property type="protein sequence ID" value="QFS51866.1"/>
    <property type="molecule type" value="Genomic_DNA"/>
</dbReference>
<accession>A0A5P8WI92</accession>
<dbReference type="KEGG" id="nsh:GXM_09360"/>